<dbReference type="InterPro" id="IPR011251">
    <property type="entry name" value="Luciferase-like_dom"/>
</dbReference>
<protein>
    <recommendedName>
        <fullName evidence="1">Luciferase-like domain-containing protein</fullName>
    </recommendedName>
</protein>
<keyword evidence="3" id="KW-1185">Reference proteome</keyword>
<dbReference type="InterPro" id="IPR036661">
    <property type="entry name" value="Luciferase-like_sf"/>
</dbReference>
<name>A0A9X7JLL3_9ACTN</name>
<reference evidence="2 3" key="1">
    <citation type="submission" date="2018-03" db="EMBL/GenBank/DDBJ databases">
        <title>Chitinolytic properties of Streptosporangium nondiastaticum TBG75A20.</title>
        <authorList>
            <person name="Gayathri V."/>
            <person name="Shiburaj S."/>
        </authorList>
    </citation>
    <scope>NUCLEOTIDE SEQUENCE [LARGE SCALE GENOMIC DNA]</scope>
    <source>
        <strain evidence="2 3">TBG75A20</strain>
    </source>
</reference>
<dbReference type="PANTHER" id="PTHR30011:SF32">
    <property type="entry name" value="CONSERVED PROTEIN"/>
    <property type="match status" value="1"/>
</dbReference>
<organism evidence="2 3">
    <name type="scientific">Streptosporangium nondiastaticum</name>
    <dbReference type="NCBI Taxonomy" id="35764"/>
    <lineage>
        <taxon>Bacteria</taxon>
        <taxon>Bacillati</taxon>
        <taxon>Actinomycetota</taxon>
        <taxon>Actinomycetes</taxon>
        <taxon>Streptosporangiales</taxon>
        <taxon>Streptosporangiaceae</taxon>
        <taxon>Streptosporangium</taxon>
    </lineage>
</organism>
<dbReference type="OrthoDB" id="5723200at2"/>
<dbReference type="GO" id="GO:0016705">
    <property type="term" value="F:oxidoreductase activity, acting on paired donors, with incorporation or reduction of molecular oxygen"/>
    <property type="evidence" value="ECO:0007669"/>
    <property type="project" value="InterPro"/>
</dbReference>
<evidence type="ECO:0000313" key="3">
    <source>
        <dbReference type="Proteomes" id="UP000242427"/>
    </source>
</evidence>
<proteinExistence type="predicted"/>
<accession>A0A9X7JLL3</accession>
<dbReference type="Pfam" id="PF00296">
    <property type="entry name" value="Bac_luciferase"/>
    <property type="match status" value="1"/>
</dbReference>
<dbReference type="Proteomes" id="UP000242427">
    <property type="component" value="Unassembled WGS sequence"/>
</dbReference>
<dbReference type="RefSeq" id="WP_106680696.1">
    <property type="nucleotide sequence ID" value="NZ_PXWG01000108.1"/>
</dbReference>
<gene>
    <name evidence="2" type="ORF">B7P34_26955</name>
</gene>
<sequence length="274" mass="28672">MRISIALPNTVPGADGRLLTEWAKRAEARGFASLAVTERLVYPGHDPLLTLAAAAAVTSRIGLLTNVLIGPLRTAPVLAKSVASLASLAPGRLVLGVGPGVREDDFEAAGRPFAGRRAAFEEQLELLGRGAEAGAGAGVPVLVAGMSSAAVRRVVRRGDGWTAPGLEPEAVLPFAERVRRAWSEGGRAGAPRIVALARFALGEDVERESAAFVRDYFSVLGAEAEEFVAKTPRTPERIREVVEELAAGGVDEVVLHPTAAALSQVDRLADVLLP</sequence>
<dbReference type="PANTHER" id="PTHR30011">
    <property type="entry name" value="ALKANESULFONATE MONOOXYGENASE-RELATED"/>
    <property type="match status" value="1"/>
</dbReference>
<dbReference type="InterPro" id="IPR051260">
    <property type="entry name" value="Diverse_substr_monoxygenases"/>
</dbReference>
<dbReference type="Gene3D" id="3.20.20.30">
    <property type="entry name" value="Luciferase-like domain"/>
    <property type="match status" value="1"/>
</dbReference>
<dbReference type="AlphaFoldDB" id="A0A9X7JLL3"/>
<dbReference type="SUPFAM" id="SSF51679">
    <property type="entry name" value="Bacterial luciferase-like"/>
    <property type="match status" value="1"/>
</dbReference>
<dbReference type="EMBL" id="PXWG01000108">
    <property type="protein sequence ID" value="PSJ25679.1"/>
    <property type="molecule type" value="Genomic_DNA"/>
</dbReference>
<comment type="caution">
    <text evidence="2">The sequence shown here is derived from an EMBL/GenBank/DDBJ whole genome shotgun (WGS) entry which is preliminary data.</text>
</comment>
<evidence type="ECO:0000313" key="2">
    <source>
        <dbReference type="EMBL" id="PSJ25679.1"/>
    </source>
</evidence>
<feature type="domain" description="Luciferase-like" evidence="1">
    <location>
        <begin position="3"/>
        <end position="250"/>
    </location>
</feature>
<evidence type="ECO:0000259" key="1">
    <source>
        <dbReference type="Pfam" id="PF00296"/>
    </source>
</evidence>